<evidence type="ECO:0000256" key="2">
    <source>
        <dbReference type="ARBA" id="ARBA00009190"/>
    </source>
</evidence>
<sequence length="205" mass="21826">MLTAFTAGLLLITVSELGDKTFFIAVILAMRHPRYLVFAGVVAALAAMTLLSVAIGQILAFLPRFYIHYAAIGLFVLFGIKLLYEASQMTDAAGDEIVEEAEEAVEIGEKNLKGRHQSLPILFESFTLTFLAEWGDRTQIATVTLAATYNAIGVTLGAISGHAICTAIAVMGGCLIAGKVSERLLTAIGGLLFLIFAVVAIWEGT</sequence>
<dbReference type="OrthoDB" id="9801356at2"/>
<feature type="transmembrane region" description="Helical" evidence="6">
    <location>
        <begin position="66"/>
        <end position="84"/>
    </location>
</feature>
<comment type="caution">
    <text evidence="6">Lacks conserved residue(s) required for the propagation of feature annotation.</text>
</comment>
<keyword evidence="8" id="KW-1185">Reference proteome</keyword>
<dbReference type="EMBL" id="MRCC01000023">
    <property type="protein sequence ID" value="OKH21967.1"/>
    <property type="molecule type" value="Genomic_DNA"/>
</dbReference>
<proteinExistence type="inferred from homology"/>
<keyword evidence="3 6" id="KW-0812">Transmembrane</keyword>
<dbReference type="PROSITE" id="PS01214">
    <property type="entry name" value="UPF0016"/>
    <property type="match status" value="1"/>
</dbReference>
<keyword evidence="4 6" id="KW-1133">Transmembrane helix</keyword>
<evidence type="ECO:0000256" key="1">
    <source>
        <dbReference type="ARBA" id="ARBA00004141"/>
    </source>
</evidence>
<evidence type="ECO:0000313" key="7">
    <source>
        <dbReference type="EMBL" id="OKH21967.1"/>
    </source>
</evidence>
<feature type="transmembrane region" description="Helical" evidence="6">
    <location>
        <begin position="151"/>
        <end position="177"/>
    </location>
</feature>
<evidence type="ECO:0000313" key="8">
    <source>
        <dbReference type="Proteomes" id="UP000185984"/>
    </source>
</evidence>
<feature type="transmembrane region" description="Helical" evidence="6">
    <location>
        <begin position="184"/>
        <end position="202"/>
    </location>
</feature>
<dbReference type="AlphaFoldDB" id="A0A1U7HEE6"/>
<name>A0A1U7HEE6_9CHRO</name>
<dbReference type="GO" id="GO:0046873">
    <property type="term" value="F:metal ion transmembrane transporter activity"/>
    <property type="evidence" value="ECO:0007669"/>
    <property type="project" value="InterPro"/>
</dbReference>
<dbReference type="PANTHER" id="PTHR12608">
    <property type="entry name" value="TRANSMEMBRANE PROTEIN HTP-1 RELATED"/>
    <property type="match status" value="1"/>
</dbReference>
<dbReference type="InterPro" id="IPR049555">
    <property type="entry name" value="GDT1-like_CS"/>
</dbReference>
<accession>A0A1U7HEE6</accession>
<dbReference type="GO" id="GO:0016020">
    <property type="term" value="C:membrane"/>
    <property type="evidence" value="ECO:0007669"/>
    <property type="project" value="UniProtKB-SubCell"/>
</dbReference>
<comment type="caution">
    <text evidence="7">The sequence shown here is derived from an EMBL/GenBank/DDBJ whole genome shotgun (WGS) entry which is preliminary data.</text>
</comment>
<gene>
    <name evidence="7" type="ORF">NIES1031_21095</name>
</gene>
<organism evidence="7 8">
    <name type="scientific">Chroogloeocystis siderophila 5.2 s.c.1</name>
    <dbReference type="NCBI Taxonomy" id="247279"/>
    <lineage>
        <taxon>Bacteria</taxon>
        <taxon>Bacillati</taxon>
        <taxon>Cyanobacteriota</taxon>
        <taxon>Cyanophyceae</taxon>
        <taxon>Oscillatoriophycideae</taxon>
        <taxon>Chroococcales</taxon>
        <taxon>Chroococcaceae</taxon>
        <taxon>Chroogloeocystis</taxon>
    </lineage>
</organism>
<reference evidence="7 8" key="1">
    <citation type="submission" date="2016-11" db="EMBL/GenBank/DDBJ databases">
        <title>Draft Genome Sequences of Nine Cyanobacterial Strains from Diverse Habitats.</title>
        <authorList>
            <person name="Zhu T."/>
            <person name="Hou S."/>
            <person name="Lu X."/>
            <person name="Hess W.R."/>
        </authorList>
    </citation>
    <scope>NUCLEOTIDE SEQUENCE [LARGE SCALE GENOMIC DNA]</scope>
    <source>
        <strain evidence="7 8">5.2 s.c.1</strain>
    </source>
</reference>
<comment type="similarity">
    <text evidence="2 6">Belongs to the GDT1 family.</text>
</comment>
<dbReference type="RefSeq" id="WP_073551415.1">
    <property type="nucleotide sequence ID" value="NZ_CAWMVK010000016.1"/>
</dbReference>
<protein>
    <recommendedName>
        <fullName evidence="6">GDT1 family protein</fullName>
    </recommendedName>
</protein>
<keyword evidence="5 6" id="KW-0472">Membrane</keyword>
<dbReference type="GO" id="GO:0006816">
    <property type="term" value="P:calcium ion transport"/>
    <property type="evidence" value="ECO:0007669"/>
    <property type="project" value="UniProtKB-ARBA"/>
</dbReference>
<evidence type="ECO:0000256" key="6">
    <source>
        <dbReference type="RuleBase" id="RU365102"/>
    </source>
</evidence>
<evidence type="ECO:0000256" key="3">
    <source>
        <dbReference type="ARBA" id="ARBA00022692"/>
    </source>
</evidence>
<evidence type="ECO:0000256" key="5">
    <source>
        <dbReference type="ARBA" id="ARBA00023136"/>
    </source>
</evidence>
<evidence type="ECO:0000256" key="4">
    <source>
        <dbReference type="ARBA" id="ARBA00022989"/>
    </source>
</evidence>
<dbReference type="InterPro" id="IPR001727">
    <property type="entry name" value="GDT1-like"/>
</dbReference>
<feature type="transmembrane region" description="Helical" evidence="6">
    <location>
        <begin position="34"/>
        <end position="54"/>
    </location>
</feature>
<dbReference type="Pfam" id="PF01169">
    <property type="entry name" value="GDT1"/>
    <property type="match status" value="2"/>
</dbReference>
<dbReference type="Proteomes" id="UP000185984">
    <property type="component" value="Unassembled WGS sequence"/>
</dbReference>
<comment type="subcellular location">
    <subcellularLocation>
        <location evidence="1 6">Membrane</location>
        <topology evidence="1 6">Multi-pass membrane protein</topology>
    </subcellularLocation>
</comment>
<dbReference type="PANTHER" id="PTHR12608:SF1">
    <property type="entry name" value="TRANSMEMBRANE PROTEIN 165"/>
    <property type="match status" value="1"/>
</dbReference>